<evidence type="ECO:0000256" key="4">
    <source>
        <dbReference type="ARBA" id="ARBA00022490"/>
    </source>
</evidence>
<evidence type="ECO:0000256" key="1">
    <source>
        <dbReference type="ARBA" id="ARBA00000348"/>
    </source>
</evidence>
<feature type="binding site" evidence="9">
    <location>
        <position position="188"/>
    </location>
    <ligand>
        <name>Zn(2+)</name>
        <dbReference type="ChEBI" id="CHEBI:29105"/>
    </ligand>
</feature>
<evidence type="ECO:0000256" key="5">
    <source>
        <dbReference type="ARBA" id="ARBA00022723"/>
    </source>
</evidence>
<dbReference type="InterPro" id="IPR004515">
    <property type="entry name" value="Phosphoheptose_Isoase"/>
</dbReference>
<dbReference type="InterPro" id="IPR035461">
    <property type="entry name" value="GmhA/DiaA"/>
</dbReference>
<dbReference type="InterPro" id="IPR046348">
    <property type="entry name" value="SIS_dom_sf"/>
</dbReference>
<dbReference type="GO" id="GO:0097367">
    <property type="term" value="F:carbohydrate derivative binding"/>
    <property type="evidence" value="ECO:0007669"/>
    <property type="project" value="InterPro"/>
</dbReference>
<comment type="miscellaneous">
    <text evidence="9">The reaction produces a racemic mixture of D-glycero-alpha-D-manno-heptose 7-phosphate and D-glycero-beta-D-manno-heptose 7-phosphate.</text>
</comment>
<keyword evidence="6 9" id="KW-0862">Zinc</keyword>
<accession>A0A7C5HE82</accession>
<dbReference type="InterPro" id="IPR050099">
    <property type="entry name" value="SIS_GmhA/DiaA_subfam"/>
</dbReference>
<comment type="pathway">
    <text evidence="9">Carbohydrate biosynthesis; D-glycero-D-manno-heptose 7-phosphate biosynthesis; D-glycero-alpha-D-manno-heptose 7-phosphate and D-glycero-beta-D-manno-heptose 7-phosphate from sedoheptulose 7-phosphate: step 1/1.</text>
</comment>
<evidence type="ECO:0000256" key="9">
    <source>
        <dbReference type="HAMAP-Rule" id="MF_00067"/>
    </source>
</evidence>
<dbReference type="AlphaFoldDB" id="A0A7C5HE82"/>
<feature type="binding site" evidence="9">
    <location>
        <position position="78"/>
    </location>
    <ligand>
        <name>Zn(2+)</name>
        <dbReference type="ChEBI" id="CHEBI:29105"/>
    </ligand>
</feature>
<comment type="function">
    <text evidence="9">Catalyzes the isomerization of sedoheptulose 7-phosphate in D-glycero-D-manno-heptose 7-phosphate.</text>
</comment>
<dbReference type="EMBL" id="DRSQ01000066">
    <property type="protein sequence ID" value="HHE31621.1"/>
    <property type="molecule type" value="Genomic_DNA"/>
</dbReference>
<comment type="subcellular location">
    <subcellularLocation>
        <location evidence="2 9">Cytoplasm</location>
    </subcellularLocation>
</comment>
<feature type="binding site" evidence="9">
    <location>
        <position position="188"/>
    </location>
    <ligand>
        <name>substrate</name>
    </ligand>
</feature>
<dbReference type="EC" id="5.3.1.28" evidence="9"/>
<dbReference type="GO" id="GO:2001061">
    <property type="term" value="P:D-glycero-D-manno-heptose 7-phosphate biosynthetic process"/>
    <property type="evidence" value="ECO:0007669"/>
    <property type="project" value="UniProtKB-UniPathway"/>
</dbReference>
<dbReference type="SUPFAM" id="SSF53697">
    <property type="entry name" value="SIS domain"/>
    <property type="match status" value="1"/>
</dbReference>
<dbReference type="Pfam" id="PF13580">
    <property type="entry name" value="SIS_2"/>
    <property type="match status" value="1"/>
</dbReference>
<comment type="caution">
    <text evidence="11">The sequence shown here is derived from an EMBL/GenBank/DDBJ whole genome shotgun (WGS) entry which is preliminary data.</text>
</comment>
<organism evidence="11">
    <name type="scientific">Chlorobaculum parvum</name>
    <dbReference type="NCBI Taxonomy" id="274539"/>
    <lineage>
        <taxon>Bacteria</taxon>
        <taxon>Pseudomonadati</taxon>
        <taxon>Chlorobiota</taxon>
        <taxon>Chlorobiia</taxon>
        <taxon>Chlorobiales</taxon>
        <taxon>Chlorobiaceae</taxon>
        <taxon>Chlorobaculum</taxon>
    </lineage>
</organism>
<gene>
    <name evidence="9" type="primary">gmhA</name>
    <name evidence="11" type="ORF">ENL07_03035</name>
</gene>
<feature type="binding site" evidence="9">
    <location>
        <position position="196"/>
    </location>
    <ligand>
        <name>Zn(2+)</name>
        <dbReference type="ChEBI" id="CHEBI:29105"/>
    </ligand>
</feature>
<evidence type="ECO:0000313" key="11">
    <source>
        <dbReference type="EMBL" id="HHE31621.1"/>
    </source>
</evidence>
<dbReference type="InterPro" id="IPR001347">
    <property type="entry name" value="SIS_dom"/>
</dbReference>
<dbReference type="HAMAP" id="MF_00067">
    <property type="entry name" value="GmhA"/>
    <property type="match status" value="1"/>
</dbReference>
<dbReference type="PANTHER" id="PTHR30390:SF6">
    <property type="entry name" value="DNAA INITIATOR-ASSOCIATING PROTEIN DIAA"/>
    <property type="match status" value="1"/>
</dbReference>
<keyword evidence="4 9" id="KW-0963">Cytoplasm</keyword>
<dbReference type="GO" id="GO:0005975">
    <property type="term" value="P:carbohydrate metabolic process"/>
    <property type="evidence" value="ECO:0007669"/>
    <property type="project" value="UniProtKB-UniRule"/>
</dbReference>
<evidence type="ECO:0000259" key="10">
    <source>
        <dbReference type="PROSITE" id="PS51464"/>
    </source>
</evidence>
<dbReference type="PROSITE" id="PS51464">
    <property type="entry name" value="SIS"/>
    <property type="match status" value="1"/>
</dbReference>
<keyword evidence="8 9" id="KW-0119">Carbohydrate metabolism</keyword>
<dbReference type="Proteomes" id="UP000886058">
    <property type="component" value="Unassembled WGS sequence"/>
</dbReference>
<feature type="binding site" evidence="9">
    <location>
        <begin position="109"/>
        <end position="110"/>
    </location>
    <ligand>
        <name>substrate</name>
    </ligand>
</feature>
<feature type="binding site" evidence="9">
    <location>
        <begin position="65"/>
        <end position="67"/>
    </location>
    <ligand>
        <name>substrate</name>
    </ligand>
</feature>
<evidence type="ECO:0000256" key="6">
    <source>
        <dbReference type="ARBA" id="ARBA00022833"/>
    </source>
</evidence>
<evidence type="ECO:0000256" key="3">
    <source>
        <dbReference type="ARBA" id="ARBA00009894"/>
    </source>
</evidence>
<feature type="binding site" evidence="9">
    <location>
        <begin position="135"/>
        <end position="137"/>
    </location>
    <ligand>
        <name>substrate</name>
    </ligand>
</feature>
<protein>
    <recommendedName>
        <fullName evidence="9">Phosphoheptose isomerase</fullName>
        <ecNumber evidence="9">5.3.1.28</ecNumber>
    </recommendedName>
    <alternativeName>
        <fullName evidence="9">Sedoheptulose 7-phosphate isomerase</fullName>
    </alternativeName>
</protein>
<dbReference type="CDD" id="cd05006">
    <property type="entry name" value="SIS_GmhA"/>
    <property type="match status" value="1"/>
</dbReference>
<sequence length="209" mass="21884">MTQQCNCSEGGGGSGRYEELVLERMLYSARLKETVARRDSDIIAAMATMITETFRNGGKVLLCGNGGSAADAQHLAAELTIRYRSSVNRPALPAIALSTDTSALTAGANDLGFDEVFSRLAEAYGRPGDLMLGLSTSGNSPNVLKALQTSRTLGMKTLALLGGDGGTIKPHADLAVVVPHTGSADRTQECHIAIGHVIVELVESMMGYG</sequence>
<evidence type="ECO:0000256" key="8">
    <source>
        <dbReference type="ARBA" id="ARBA00023277"/>
    </source>
</evidence>
<dbReference type="GO" id="GO:0008270">
    <property type="term" value="F:zinc ion binding"/>
    <property type="evidence" value="ECO:0007669"/>
    <property type="project" value="UniProtKB-UniRule"/>
</dbReference>
<evidence type="ECO:0000256" key="2">
    <source>
        <dbReference type="ARBA" id="ARBA00004496"/>
    </source>
</evidence>
<dbReference type="GO" id="GO:0005737">
    <property type="term" value="C:cytoplasm"/>
    <property type="evidence" value="ECO:0007669"/>
    <property type="project" value="UniProtKB-SubCell"/>
</dbReference>
<keyword evidence="7 9" id="KW-0413">Isomerase</keyword>
<feature type="domain" description="SIS" evidence="10">
    <location>
        <begin position="50"/>
        <end position="209"/>
    </location>
</feature>
<name>A0A7C5HE82_9CHLB</name>
<evidence type="ECO:0000256" key="7">
    <source>
        <dbReference type="ARBA" id="ARBA00023235"/>
    </source>
</evidence>
<feature type="binding site" evidence="9">
    <location>
        <position position="78"/>
    </location>
    <ligand>
        <name>substrate</name>
    </ligand>
</feature>
<comment type="cofactor">
    <cofactor evidence="9">
        <name>Zn(2+)</name>
        <dbReference type="ChEBI" id="CHEBI:29105"/>
    </cofactor>
    <text evidence="9">Binds 1 zinc ion per subunit.</text>
</comment>
<dbReference type="UniPathway" id="UPA00041">
    <property type="reaction ID" value="UER00436"/>
</dbReference>
<proteinExistence type="inferred from homology"/>
<feature type="binding site" evidence="9">
    <location>
        <position position="140"/>
    </location>
    <ligand>
        <name>substrate</name>
    </ligand>
</feature>
<dbReference type="Gene3D" id="3.40.50.10490">
    <property type="entry name" value="Glucose-6-phosphate isomerase like protein, domain 1"/>
    <property type="match status" value="1"/>
</dbReference>
<keyword evidence="5 9" id="KW-0479">Metal-binding</keyword>
<dbReference type="PANTHER" id="PTHR30390">
    <property type="entry name" value="SEDOHEPTULOSE 7-PHOSPHATE ISOMERASE / DNAA INITIATOR-ASSOCIATING FACTOR FOR REPLICATION INITIATION"/>
    <property type="match status" value="1"/>
</dbReference>
<feature type="binding site" evidence="9">
    <location>
        <position position="74"/>
    </location>
    <ligand>
        <name>Zn(2+)</name>
        <dbReference type="ChEBI" id="CHEBI:29105"/>
    </ligand>
</feature>
<reference evidence="11" key="1">
    <citation type="journal article" date="2020" name="mSystems">
        <title>Genome- and Community-Level Interaction Insights into Carbon Utilization and Element Cycling Functions of Hydrothermarchaeota in Hydrothermal Sediment.</title>
        <authorList>
            <person name="Zhou Z."/>
            <person name="Liu Y."/>
            <person name="Xu W."/>
            <person name="Pan J."/>
            <person name="Luo Z.H."/>
            <person name="Li M."/>
        </authorList>
    </citation>
    <scope>NUCLEOTIDE SEQUENCE [LARGE SCALE GENOMIC DNA]</scope>
    <source>
        <strain evidence="11">HyVt-633</strain>
    </source>
</reference>
<comment type="similarity">
    <text evidence="3 9">Belongs to the SIS family. GmhA subfamily.</text>
</comment>
<comment type="catalytic activity">
    <reaction evidence="1 9">
        <text>2 D-sedoheptulose 7-phosphate = D-glycero-alpha-D-manno-heptose 7-phosphate + D-glycero-beta-D-manno-heptose 7-phosphate</text>
        <dbReference type="Rhea" id="RHEA:27489"/>
        <dbReference type="ChEBI" id="CHEBI:57483"/>
        <dbReference type="ChEBI" id="CHEBI:60203"/>
        <dbReference type="ChEBI" id="CHEBI:60204"/>
        <dbReference type="EC" id="5.3.1.28"/>
    </reaction>
</comment>
<dbReference type="GO" id="GO:0008968">
    <property type="term" value="F:D-sedoheptulose 7-phosphate isomerase activity"/>
    <property type="evidence" value="ECO:0007669"/>
    <property type="project" value="UniProtKB-UniRule"/>
</dbReference>